<dbReference type="Proteomes" id="UP000823775">
    <property type="component" value="Unassembled WGS sequence"/>
</dbReference>
<name>A0ABS8VLR6_DATST</name>
<organism evidence="1 2">
    <name type="scientific">Datura stramonium</name>
    <name type="common">Jimsonweed</name>
    <name type="synonym">Common thornapple</name>
    <dbReference type="NCBI Taxonomy" id="4076"/>
    <lineage>
        <taxon>Eukaryota</taxon>
        <taxon>Viridiplantae</taxon>
        <taxon>Streptophyta</taxon>
        <taxon>Embryophyta</taxon>
        <taxon>Tracheophyta</taxon>
        <taxon>Spermatophyta</taxon>
        <taxon>Magnoliopsida</taxon>
        <taxon>eudicotyledons</taxon>
        <taxon>Gunneridae</taxon>
        <taxon>Pentapetalae</taxon>
        <taxon>asterids</taxon>
        <taxon>lamiids</taxon>
        <taxon>Solanales</taxon>
        <taxon>Solanaceae</taxon>
        <taxon>Solanoideae</taxon>
        <taxon>Datureae</taxon>
        <taxon>Datura</taxon>
    </lineage>
</organism>
<gene>
    <name evidence="1" type="ORF">HAX54_038811</name>
</gene>
<dbReference type="EMBL" id="JACEIK010005329">
    <property type="protein sequence ID" value="MCE0481234.1"/>
    <property type="molecule type" value="Genomic_DNA"/>
</dbReference>
<protein>
    <submittedName>
        <fullName evidence="1">Uncharacterized protein</fullName>
    </submittedName>
</protein>
<evidence type="ECO:0000313" key="2">
    <source>
        <dbReference type="Proteomes" id="UP000823775"/>
    </source>
</evidence>
<reference evidence="1 2" key="1">
    <citation type="journal article" date="2021" name="BMC Genomics">
        <title>Datura genome reveals duplications of psychoactive alkaloid biosynthetic genes and high mutation rate following tissue culture.</title>
        <authorList>
            <person name="Rajewski A."/>
            <person name="Carter-House D."/>
            <person name="Stajich J."/>
            <person name="Litt A."/>
        </authorList>
    </citation>
    <scope>NUCLEOTIDE SEQUENCE [LARGE SCALE GENOMIC DNA]</scope>
    <source>
        <strain evidence="1">AR-01</strain>
    </source>
</reference>
<evidence type="ECO:0000313" key="1">
    <source>
        <dbReference type="EMBL" id="MCE0481234.1"/>
    </source>
</evidence>
<feature type="non-terminal residue" evidence="1">
    <location>
        <position position="1"/>
    </location>
</feature>
<sequence>PHGTPNEAQSWGIGLQATFPDLHYTDAPWVQTREMPMWRRINYDLPNFLLTFLWLTDDLRVSTIAFT</sequence>
<keyword evidence="2" id="KW-1185">Reference proteome</keyword>
<comment type="caution">
    <text evidence="1">The sequence shown here is derived from an EMBL/GenBank/DDBJ whole genome shotgun (WGS) entry which is preliminary data.</text>
</comment>
<proteinExistence type="predicted"/>
<feature type="non-terminal residue" evidence="1">
    <location>
        <position position="67"/>
    </location>
</feature>
<accession>A0ABS8VLR6</accession>